<dbReference type="InterPro" id="IPR018760">
    <property type="entry name" value="DUF2326"/>
</dbReference>
<name>A0A1S1HD24_9SPHN</name>
<dbReference type="InterPro" id="IPR046919">
    <property type="entry name" value="ABC-3C_CTD10"/>
</dbReference>
<feature type="domain" description="DUF2326" evidence="2">
    <location>
        <begin position="451"/>
        <end position="587"/>
    </location>
</feature>
<dbReference type="AlphaFoldDB" id="A0A1S1HD24"/>
<comment type="caution">
    <text evidence="4">The sequence shown here is derived from an EMBL/GenBank/DDBJ whole genome shotgun (WGS) entry which is preliminary data.</text>
</comment>
<evidence type="ECO:0000313" key="5">
    <source>
        <dbReference type="Proteomes" id="UP000179467"/>
    </source>
</evidence>
<feature type="coiled-coil region" evidence="1">
    <location>
        <begin position="385"/>
        <end position="429"/>
    </location>
</feature>
<keyword evidence="5" id="KW-1185">Reference proteome</keyword>
<evidence type="ECO:0000256" key="1">
    <source>
        <dbReference type="SAM" id="Coils"/>
    </source>
</evidence>
<dbReference type="EMBL" id="MIPT01000001">
    <property type="protein sequence ID" value="OHT19998.1"/>
    <property type="molecule type" value="Genomic_DNA"/>
</dbReference>
<dbReference type="Gene3D" id="3.40.50.300">
    <property type="entry name" value="P-loop containing nucleotide triphosphate hydrolases"/>
    <property type="match status" value="1"/>
</dbReference>
<accession>A0A1S1HD24</accession>
<protein>
    <submittedName>
        <fullName evidence="4">Uncharacterized protein</fullName>
    </submittedName>
</protein>
<evidence type="ECO:0000259" key="3">
    <source>
        <dbReference type="Pfam" id="PF20275"/>
    </source>
</evidence>
<feature type="coiled-coil region" evidence="1">
    <location>
        <begin position="231"/>
        <end position="281"/>
    </location>
</feature>
<dbReference type="RefSeq" id="WP_070933746.1">
    <property type="nucleotide sequence ID" value="NZ_MIPT01000001.1"/>
</dbReference>
<sequence length="588" mass="64887">MIHGLSSDLPTFKSLTFRPGLNILLADKSAGATDRQSRNGAGKTSLVELIHFLFGANAGKDSIFRSSALVGHTFEARVDVGTTLVDVARSGAKPSRVVIQGDAASWPIPPSLDVKTGDQIISNENWRSVLGALMFGLNADSDGDENVRYRPSFRSLFSYFVRRQNSDGFLSPTQQSSKQQGWDQQVAISFLLGLDAAVPQQFQEVRTRERAMGELRKAAKDGGLGRYFGTAADLRTKMTVAEARARRLRDQVSTFTVVPEYTEMEKEASRITREISTLNDDNTADRELILQLQAAIDSEAPPASTSLDRLYREAGVVLPGSVGKRFEEVEEFHQAIVQNRRSHLTSEVQAAEDRISKRDRTRESLDQRRRELMGILQSGGALEHYALLQQEAGRAEADAEGLRQRLKTAEEIESTKAELDIERARLLKTLQDDHHERESLIEEAILVFEDLSNALYEKAGSLTISATTNGPQVDVRIDGQRSKGITNMQIFCFDLMIAELAARRGIGPGFLVHDSHLFDGVDERQVAKALQLGADHAASVGFQYIVTMNSDALPRDGFREGFDVSAHVIDVKLTDATDSGGLFGMRFN</sequence>
<evidence type="ECO:0000313" key="4">
    <source>
        <dbReference type="EMBL" id="OHT19998.1"/>
    </source>
</evidence>
<evidence type="ECO:0000259" key="2">
    <source>
        <dbReference type="Pfam" id="PF10088"/>
    </source>
</evidence>
<feature type="domain" description="ABC-three component systems C-terminal" evidence="3">
    <location>
        <begin position="291"/>
        <end position="410"/>
    </location>
</feature>
<dbReference type="Pfam" id="PF10088">
    <property type="entry name" value="DUF2326"/>
    <property type="match status" value="1"/>
</dbReference>
<keyword evidence="1" id="KW-0175">Coiled coil</keyword>
<dbReference type="InterPro" id="IPR027417">
    <property type="entry name" value="P-loop_NTPase"/>
</dbReference>
<reference evidence="4 5" key="1">
    <citation type="submission" date="2016-09" db="EMBL/GenBank/DDBJ databases">
        <title>Metabolic pathway, cell adaptation mechanisms and a novel monoxygenase revealed through proteogenomic-transcription analysis of a Sphingomonas haloaromaticamans strain degrading the fungicide ortho-phenylphenol.</title>
        <authorList>
            <person name="Perruchon C."/>
            <person name="Papadopoulou E.S."/>
            <person name="Rousidou C."/>
            <person name="Vasileiadis S."/>
            <person name="Tanou G."/>
            <person name="Amoutzias G."/>
            <person name="Molassiotis A."/>
            <person name="Karpouzas D.G."/>
        </authorList>
    </citation>
    <scope>NUCLEOTIDE SEQUENCE [LARGE SCALE GENOMIC DNA]</scope>
    <source>
        <strain evidence="4 5">P3</strain>
    </source>
</reference>
<organism evidence="4 5">
    <name type="scientific">Edaphosphingomonas haloaromaticamans</name>
    <dbReference type="NCBI Taxonomy" id="653954"/>
    <lineage>
        <taxon>Bacteria</taxon>
        <taxon>Pseudomonadati</taxon>
        <taxon>Pseudomonadota</taxon>
        <taxon>Alphaproteobacteria</taxon>
        <taxon>Sphingomonadales</taxon>
        <taxon>Rhizorhabdaceae</taxon>
        <taxon>Edaphosphingomonas</taxon>
    </lineage>
</organism>
<dbReference type="OrthoDB" id="7314834at2"/>
<gene>
    <name evidence="4" type="ORF">BHE75_01992</name>
</gene>
<dbReference type="Proteomes" id="UP000179467">
    <property type="component" value="Unassembled WGS sequence"/>
</dbReference>
<proteinExistence type="predicted"/>
<dbReference type="Pfam" id="PF20275">
    <property type="entry name" value="CTD10"/>
    <property type="match status" value="1"/>
</dbReference>